<evidence type="ECO:0000313" key="3">
    <source>
        <dbReference type="Proteomes" id="UP001627154"/>
    </source>
</evidence>
<dbReference type="AlphaFoldDB" id="A0ABD2WLT3"/>
<keyword evidence="3" id="KW-1185">Reference proteome</keyword>
<proteinExistence type="predicted"/>
<evidence type="ECO:0000313" key="2">
    <source>
        <dbReference type="EMBL" id="KAL3394027.1"/>
    </source>
</evidence>
<evidence type="ECO:0000256" key="1">
    <source>
        <dbReference type="SAM" id="MobiDB-lite"/>
    </source>
</evidence>
<gene>
    <name evidence="2" type="ORF">TKK_011696</name>
</gene>
<organism evidence="2 3">
    <name type="scientific">Trichogramma kaykai</name>
    <dbReference type="NCBI Taxonomy" id="54128"/>
    <lineage>
        <taxon>Eukaryota</taxon>
        <taxon>Metazoa</taxon>
        <taxon>Ecdysozoa</taxon>
        <taxon>Arthropoda</taxon>
        <taxon>Hexapoda</taxon>
        <taxon>Insecta</taxon>
        <taxon>Pterygota</taxon>
        <taxon>Neoptera</taxon>
        <taxon>Endopterygota</taxon>
        <taxon>Hymenoptera</taxon>
        <taxon>Apocrita</taxon>
        <taxon>Proctotrupomorpha</taxon>
        <taxon>Chalcidoidea</taxon>
        <taxon>Trichogrammatidae</taxon>
        <taxon>Trichogramma</taxon>
    </lineage>
</organism>
<name>A0ABD2WLT3_9HYME</name>
<protein>
    <submittedName>
        <fullName evidence="2">Uncharacterized protein</fullName>
    </submittedName>
</protein>
<feature type="compositionally biased region" description="Polar residues" evidence="1">
    <location>
        <begin position="163"/>
        <end position="174"/>
    </location>
</feature>
<dbReference type="EMBL" id="JBJJXI010000094">
    <property type="protein sequence ID" value="KAL3394027.1"/>
    <property type="molecule type" value="Genomic_DNA"/>
</dbReference>
<feature type="region of interest" description="Disordered" evidence="1">
    <location>
        <begin position="158"/>
        <end position="185"/>
    </location>
</feature>
<dbReference type="Proteomes" id="UP001627154">
    <property type="component" value="Unassembled WGS sequence"/>
</dbReference>
<accession>A0ABD2WLT3</accession>
<reference evidence="2 3" key="1">
    <citation type="journal article" date="2024" name="bioRxiv">
        <title>A reference genome for Trichogramma kaykai: A tiny desert-dwelling parasitoid wasp with competing sex-ratio distorters.</title>
        <authorList>
            <person name="Culotta J."/>
            <person name="Lindsey A.R."/>
        </authorList>
    </citation>
    <scope>NUCLEOTIDE SEQUENCE [LARGE SCALE GENOMIC DNA]</scope>
    <source>
        <strain evidence="2 3">KSX58</strain>
    </source>
</reference>
<sequence length="249" mass="28203">MRVPKYFAVHVRTVDGRGGNTAKELSRLQGHLANIQVARSVIIEERNSCKYTCTFVAYDACAAADDPFAARTCSMDQRMHGELSTRSQREMIALNSHRNRHVLGGSGGQLLLVLCGALRCAHIPRFESFDFLYDARDKRPYVQASSYAGLQRECSNKVHSEANKSAQGGSSNDGHLTKELISSSSSSRNDVHRSWRARHTYMYFLNLHLLSIIRFTQMSVRMALGALELVRFTYVTQQQQQHEQHEHRT</sequence>
<comment type="caution">
    <text evidence="2">The sequence shown here is derived from an EMBL/GenBank/DDBJ whole genome shotgun (WGS) entry which is preliminary data.</text>
</comment>